<protein>
    <submittedName>
        <fullName evidence="2">Acriflavine resistance protein A</fullName>
    </submittedName>
</protein>
<proteinExistence type="predicted"/>
<organism evidence="2 3">
    <name type="scientific">Enterobacter cloacae</name>
    <dbReference type="NCBI Taxonomy" id="550"/>
    <lineage>
        <taxon>Bacteria</taxon>
        <taxon>Pseudomonadati</taxon>
        <taxon>Pseudomonadota</taxon>
        <taxon>Gammaproteobacteria</taxon>
        <taxon>Enterobacterales</taxon>
        <taxon>Enterobacteriaceae</taxon>
        <taxon>Enterobacter</taxon>
        <taxon>Enterobacter cloacae complex</taxon>
    </lineage>
</organism>
<evidence type="ECO:0000313" key="3">
    <source>
        <dbReference type="Proteomes" id="UP000255106"/>
    </source>
</evidence>
<dbReference type="Gene3D" id="2.40.30.170">
    <property type="match status" value="1"/>
</dbReference>
<evidence type="ECO:0000313" key="2">
    <source>
        <dbReference type="EMBL" id="STQ13699.1"/>
    </source>
</evidence>
<evidence type="ECO:0000259" key="1">
    <source>
        <dbReference type="Pfam" id="PF25944"/>
    </source>
</evidence>
<dbReference type="Pfam" id="PF25944">
    <property type="entry name" value="Beta-barrel_RND"/>
    <property type="match status" value="1"/>
</dbReference>
<feature type="domain" description="Multidrug resistance protein MdtA-like beta-barrel" evidence="1">
    <location>
        <begin position="9"/>
        <end position="32"/>
    </location>
</feature>
<reference evidence="2 3" key="1">
    <citation type="submission" date="2018-06" db="EMBL/GenBank/DDBJ databases">
        <authorList>
            <consortium name="Pathogen Informatics"/>
            <person name="Doyle S."/>
        </authorList>
    </citation>
    <scope>NUCLEOTIDE SEQUENCE [LARGE SCALE GENOMIC DNA]</scope>
    <source>
        <strain evidence="2 3">NCTC10005</strain>
    </source>
</reference>
<dbReference type="AlphaFoldDB" id="A0A377M5Q6"/>
<gene>
    <name evidence="2" type="primary">acrA_3</name>
    <name evidence="2" type="ORF">NCTC10005_06531</name>
</gene>
<name>A0A377M5Q6_ENTCL</name>
<dbReference type="SUPFAM" id="SSF111369">
    <property type="entry name" value="HlyD-like secretion proteins"/>
    <property type="match status" value="1"/>
</dbReference>
<dbReference type="EMBL" id="UGJB01000004">
    <property type="protein sequence ID" value="STQ13699.1"/>
    <property type="molecule type" value="Genomic_DNA"/>
</dbReference>
<dbReference type="Proteomes" id="UP000255106">
    <property type="component" value="Unassembled WGS sequence"/>
</dbReference>
<dbReference type="InterPro" id="IPR058626">
    <property type="entry name" value="MdtA-like_b-barrel"/>
</dbReference>
<sequence>MATVQQLDPIYVDVTQSSNDFLRLKQELANGTPEAGER</sequence>
<accession>A0A377M5Q6</accession>